<sequence length="172" mass="19284">MDNGYVHVYTGNGKGKTTAALGLAVRAAGAEKKVFIAQFVKSMEYSELKALTFLKDFIDVTLYGHGCFVSKDPDKEDILAAQEGLKEIKNILMSQKYDIVILDEITIAIFYNLLSTEDVLSILNEKPRNVELILTGRYAPQEIIDQADLVTEMKEIKHYYTQGVLSREGIDK</sequence>
<evidence type="ECO:0000313" key="1">
    <source>
        <dbReference type="EMBL" id="TCO68738.1"/>
    </source>
</evidence>
<dbReference type="PANTHER" id="PTHR46638">
    <property type="entry name" value="CORRINOID ADENOSYLTRANSFERASE"/>
    <property type="match status" value="1"/>
</dbReference>
<dbReference type="OrthoDB" id="9810309at2"/>
<name>A0A4R2KFK5_9FIRM</name>
<dbReference type="InterPro" id="IPR027417">
    <property type="entry name" value="P-loop_NTPase"/>
</dbReference>
<dbReference type="PIRSF" id="PIRSF015617">
    <property type="entry name" value="Adensltrnsf_CobA"/>
    <property type="match status" value="1"/>
</dbReference>
<keyword evidence="2" id="KW-1185">Reference proteome</keyword>
<reference evidence="1 2" key="1">
    <citation type="submission" date="2019-03" db="EMBL/GenBank/DDBJ databases">
        <title>Genomic Encyclopedia of Type Strains, Phase IV (KMG-IV): sequencing the most valuable type-strain genomes for metagenomic binning, comparative biology and taxonomic classification.</title>
        <authorList>
            <person name="Goeker M."/>
        </authorList>
    </citation>
    <scope>NUCLEOTIDE SEQUENCE [LARGE SCALE GENOMIC DNA]</scope>
    <source>
        <strain evidence="1 2">DSM 102940</strain>
    </source>
</reference>
<protein>
    <submittedName>
        <fullName evidence="1">Cob(I)alamin adenosyltransferase</fullName>
    </submittedName>
</protein>
<dbReference type="PANTHER" id="PTHR46638:SF1">
    <property type="entry name" value="CORRINOID ADENOSYLTRANSFERASE"/>
    <property type="match status" value="1"/>
</dbReference>
<dbReference type="InterPro" id="IPR003724">
    <property type="entry name" value="CblAdoTrfase_CobA"/>
</dbReference>
<evidence type="ECO:0000313" key="2">
    <source>
        <dbReference type="Proteomes" id="UP000294919"/>
    </source>
</evidence>
<organism evidence="1 2">
    <name type="scientific">Marinisporobacter balticus</name>
    <dbReference type="NCBI Taxonomy" id="2018667"/>
    <lineage>
        <taxon>Bacteria</taxon>
        <taxon>Bacillati</taxon>
        <taxon>Bacillota</taxon>
        <taxon>Clostridia</taxon>
        <taxon>Peptostreptococcales</taxon>
        <taxon>Thermotaleaceae</taxon>
        <taxon>Marinisporobacter</taxon>
    </lineage>
</organism>
<comment type="caution">
    <text evidence="1">The sequence shown here is derived from an EMBL/GenBank/DDBJ whole genome shotgun (WGS) entry which is preliminary data.</text>
</comment>
<keyword evidence="1" id="KW-0808">Transferase</keyword>
<gene>
    <name evidence="1" type="ORF">EV214_14117</name>
</gene>
<accession>A0A4R2KFK5</accession>
<dbReference type="Pfam" id="PF02572">
    <property type="entry name" value="CobA_CobO_BtuR"/>
    <property type="match status" value="1"/>
</dbReference>
<dbReference type="RefSeq" id="WP_132248108.1">
    <property type="nucleotide sequence ID" value="NZ_SLWV01000041.1"/>
</dbReference>
<dbReference type="SUPFAM" id="SSF52540">
    <property type="entry name" value="P-loop containing nucleoside triphosphate hydrolases"/>
    <property type="match status" value="1"/>
</dbReference>
<dbReference type="NCBIfam" id="NF004637">
    <property type="entry name" value="PRK05986.1"/>
    <property type="match status" value="1"/>
</dbReference>
<dbReference type="GO" id="GO:0005524">
    <property type="term" value="F:ATP binding"/>
    <property type="evidence" value="ECO:0007669"/>
    <property type="project" value="InterPro"/>
</dbReference>
<dbReference type="GO" id="GO:0008817">
    <property type="term" value="F:corrinoid adenosyltransferase activity"/>
    <property type="evidence" value="ECO:0007669"/>
    <property type="project" value="InterPro"/>
</dbReference>
<proteinExistence type="predicted"/>
<dbReference type="NCBIfam" id="TIGR00708">
    <property type="entry name" value="cobA"/>
    <property type="match status" value="1"/>
</dbReference>
<dbReference type="AlphaFoldDB" id="A0A4R2KFK5"/>
<dbReference type="GO" id="GO:0009236">
    <property type="term" value="P:cobalamin biosynthetic process"/>
    <property type="evidence" value="ECO:0007669"/>
    <property type="project" value="InterPro"/>
</dbReference>
<dbReference type="CDD" id="cd00561">
    <property type="entry name" value="CobA_ACA"/>
    <property type="match status" value="1"/>
</dbReference>
<dbReference type="EMBL" id="SLWV01000041">
    <property type="protein sequence ID" value="TCO68738.1"/>
    <property type="molecule type" value="Genomic_DNA"/>
</dbReference>
<dbReference type="Proteomes" id="UP000294919">
    <property type="component" value="Unassembled WGS sequence"/>
</dbReference>
<dbReference type="Gene3D" id="3.40.50.300">
    <property type="entry name" value="P-loop containing nucleotide triphosphate hydrolases"/>
    <property type="match status" value="1"/>
</dbReference>